<feature type="transmembrane region" description="Helical" evidence="2">
    <location>
        <begin position="85"/>
        <end position="108"/>
    </location>
</feature>
<protein>
    <submittedName>
        <fullName evidence="3">Uncharacterized protein</fullName>
    </submittedName>
</protein>
<evidence type="ECO:0000256" key="1">
    <source>
        <dbReference type="SAM" id="Coils"/>
    </source>
</evidence>
<evidence type="ECO:0000256" key="2">
    <source>
        <dbReference type="SAM" id="Phobius"/>
    </source>
</evidence>
<sequence>MGELTREEWLERKNTIDIKIQCHDDEIKRMNTRLTIVEDMTREIQKINTNIELMIQKMDMHHEELNEQGERINALEQVPKMRWNAVVQAIISVLIGSGMTLVIQNILVK</sequence>
<keyword evidence="1" id="KW-0175">Coiled coil</keyword>
<name>A0A8S5QI67_9CAUD</name>
<keyword evidence="2" id="KW-0812">Transmembrane</keyword>
<keyword evidence="2" id="KW-0472">Membrane</keyword>
<evidence type="ECO:0000313" key="3">
    <source>
        <dbReference type="EMBL" id="DAE18499.1"/>
    </source>
</evidence>
<accession>A0A8S5QI67</accession>
<keyword evidence="2" id="KW-1133">Transmembrane helix</keyword>
<proteinExistence type="predicted"/>
<reference evidence="3" key="1">
    <citation type="journal article" date="2021" name="Proc. Natl. Acad. Sci. U.S.A.">
        <title>A Catalog of Tens of Thousands of Viruses from Human Metagenomes Reveals Hidden Associations with Chronic Diseases.</title>
        <authorList>
            <person name="Tisza M.J."/>
            <person name="Buck C.B."/>
        </authorList>
    </citation>
    <scope>NUCLEOTIDE SEQUENCE</scope>
    <source>
        <strain evidence="3">CtNs77</strain>
    </source>
</reference>
<organism evidence="3">
    <name type="scientific">Siphoviridae sp. ctNs77</name>
    <dbReference type="NCBI Taxonomy" id="2825473"/>
    <lineage>
        <taxon>Viruses</taxon>
        <taxon>Duplodnaviria</taxon>
        <taxon>Heunggongvirae</taxon>
        <taxon>Uroviricota</taxon>
        <taxon>Caudoviricetes</taxon>
    </lineage>
</organism>
<feature type="coiled-coil region" evidence="1">
    <location>
        <begin position="37"/>
        <end position="78"/>
    </location>
</feature>
<dbReference type="EMBL" id="BK015656">
    <property type="protein sequence ID" value="DAE18499.1"/>
    <property type="molecule type" value="Genomic_DNA"/>
</dbReference>